<dbReference type="PROSITE" id="PS51257">
    <property type="entry name" value="PROKAR_LIPOPROTEIN"/>
    <property type="match status" value="1"/>
</dbReference>
<dbReference type="EMBL" id="VNJK01000001">
    <property type="protein sequence ID" value="TVX94391.1"/>
    <property type="molecule type" value="Genomic_DNA"/>
</dbReference>
<proteinExistence type="predicted"/>
<reference evidence="1 2" key="1">
    <citation type="submission" date="2019-07" db="EMBL/GenBank/DDBJ databases">
        <authorList>
            <person name="Kim J."/>
        </authorList>
    </citation>
    <scope>NUCLEOTIDE SEQUENCE [LARGE SCALE GENOMIC DNA]</scope>
    <source>
        <strain evidence="1 2">N4</strain>
    </source>
</reference>
<dbReference type="AlphaFoldDB" id="A0A559J3F0"/>
<dbReference type="SUPFAM" id="SSF81606">
    <property type="entry name" value="PP2C-like"/>
    <property type="match status" value="1"/>
</dbReference>
<dbReference type="Proteomes" id="UP000318102">
    <property type="component" value="Unassembled WGS sequence"/>
</dbReference>
<accession>A0A559J3F0</accession>
<organism evidence="1 2">
    <name type="scientific">Paenibacillus agilis</name>
    <dbReference type="NCBI Taxonomy" id="3020863"/>
    <lineage>
        <taxon>Bacteria</taxon>
        <taxon>Bacillati</taxon>
        <taxon>Bacillota</taxon>
        <taxon>Bacilli</taxon>
        <taxon>Bacillales</taxon>
        <taxon>Paenibacillaceae</taxon>
        <taxon>Paenibacillus</taxon>
    </lineage>
</organism>
<dbReference type="InterPro" id="IPR036457">
    <property type="entry name" value="PPM-type-like_dom_sf"/>
</dbReference>
<gene>
    <name evidence="1" type="ORF">FPZ44_15820</name>
</gene>
<dbReference type="RefSeq" id="WP_144991495.1">
    <property type="nucleotide sequence ID" value="NZ_VNJK01000001.1"/>
</dbReference>
<dbReference type="OrthoDB" id="7944398at2"/>
<keyword evidence="2" id="KW-1185">Reference proteome</keyword>
<evidence type="ECO:0000313" key="2">
    <source>
        <dbReference type="Proteomes" id="UP000318102"/>
    </source>
</evidence>
<sequence length="266" mass="30249">MKYSWLGKDELYLNEVHVSSIGQVTIGCYGGHTGAGSCKNEDGVLVLVDPQGEWVFTMLLDAHYSAESAEWLMEAVEQKREQLLVLLRSDDAFTKLESFFVHLFQNESSIEAYRSMKGETACMLVYQRGPYVWWLSVGDCAAYVLHPDLKRLGQAALNQRQFFEWVGHVNSFALPVPCYTVGRRQLRKGRNEIVVLTDGVLDTDDNYFDNSNHLYEALYKDRPASVCVDEVLQHVYRMAGKDSATIVCWSYHSEEEGLIPSDLIQK</sequence>
<evidence type="ECO:0000313" key="1">
    <source>
        <dbReference type="EMBL" id="TVX94391.1"/>
    </source>
</evidence>
<comment type="caution">
    <text evidence="1">The sequence shown here is derived from an EMBL/GenBank/DDBJ whole genome shotgun (WGS) entry which is preliminary data.</text>
</comment>
<name>A0A559J3F0_9BACL</name>
<dbReference type="Gene3D" id="3.60.40.10">
    <property type="entry name" value="PPM-type phosphatase domain"/>
    <property type="match status" value="1"/>
</dbReference>
<protein>
    <submittedName>
        <fullName evidence="1">Protein phosphatase 2C domain-containing protein</fullName>
    </submittedName>
</protein>